<keyword evidence="9 16" id="KW-0547">Nucleotide-binding</keyword>
<dbReference type="FunFam" id="3.30.2130.10:FF:000001">
    <property type="entry name" value="Bifunctional aspartokinase/homoserine dehydrogenase"/>
    <property type="match status" value="1"/>
</dbReference>
<dbReference type="EMBL" id="LPVJ01000006">
    <property type="protein sequence ID" value="KUO97080.1"/>
    <property type="molecule type" value="Genomic_DNA"/>
</dbReference>
<dbReference type="PROSITE" id="PS00324">
    <property type="entry name" value="ASPARTOKINASE"/>
    <property type="match status" value="1"/>
</dbReference>
<evidence type="ECO:0000256" key="18">
    <source>
        <dbReference type="RuleBase" id="RU004249"/>
    </source>
</evidence>
<keyword evidence="8" id="KW-0677">Repeat</keyword>
<dbReference type="PANTHER" id="PTHR21499:SF3">
    <property type="entry name" value="ASPARTOKINASE"/>
    <property type="match status" value="1"/>
</dbReference>
<feature type="binding site" evidence="16">
    <location>
        <position position="177"/>
    </location>
    <ligand>
        <name>ATP</name>
        <dbReference type="ChEBI" id="CHEBI:30616"/>
    </ligand>
</feature>
<evidence type="ECO:0000313" key="21">
    <source>
        <dbReference type="Proteomes" id="UP000053557"/>
    </source>
</evidence>
<feature type="binding site" evidence="16">
    <location>
        <position position="182"/>
    </location>
    <ligand>
        <name>ATP</name>
        <dbReference type="ChEBI" id="CHEBI:30616"/>
    </ligand>
</feature>
<dbReference type="InterPro" id="IPR045865">
    <property type="entry name" value="ACT-like_dom_sf"/>
</dbReference>
<dbReference type="NCBIfam" id="NF005155">
    <property type="entry name" value="PRK06635.1-4"/>
    <property type="match status" value="1"/>
</dbReference>
<keyword evidence="21" id="KW-1185">Reference proteome</keyword>
<dbReference type="PROSITE" id="PS51671">
    <property type="entry name" value="ACT"/>
    <property type="match status" value="2"/>
</dbReference>
<dbReference type="GO" id="GO:0004072">
    <property type="term" value="F:aspartate kinase activity"/>
    <property type="evidence" value="ECO:0007669"/>
    <property type="project" value="UniProtKB-EC"/>
</dbReference>
<evidence type="ECO:0000256" key="17">
    <source>
        <dbReference type="RuleBase" id="RU003448"/>
    </source>
</evidence>
<evidence type="ECO:0000259" key="19">
    <source>
        <dbReference type="PROSITE" id="PS51671"/>
    </source>
</evidence>
<comment type="caution">
    <text evidence="20">The sequence shown here is derived from an EMBL/GenBank/DDBJ whole genome shotgun (WGS) entry which is preliminary data.</text>
</comment>
<dbReference type="GO" id="GO:0009088">
    <property type="term" value="P:threonine biosynthetic process"/>
    <property type="evidence" value="ECO:0007669"/>
    <property type="project" value="UniProtKB-UniPathway"/>
</dbReference>
<feature type="binding site" evidence="16">
    <location>
        <begin position="6"/>
        <end position="9"/>
    </location>
    <ligand>
        <name>ATP</name>
        <dbReference type="ChEBI" id="CHEBI:30616"/>
    </ligand>
</feature>
<reference evidence="20 21" key="1">
    <citation type="submission" date="2015-12" db="EMBL/GenBank/DDBJ databases">
        <title>Draft genome sequence of Acidibacillus ferrooxidans ITV001, isolated from a chalcopyrite acid mine drainage site in Brazil.</title>
        <authorList>
            <person name="Dall'Agnol H."/>
            <person name="Nancucheo I."/>
            <person name="Johnson B."/>
            <person name="Oliveira R."/>
            <person name="Leite L."/>
            <person name="Pylro V."/>
            <person name="Nunes G.L."/>
            <person name="Tzotzos G."/>
            <person name="Fernandes G.R."/>
            <person name="Dutra J."/>
            <person name="Orellana S.C."/>
            <person name="Oliveira G."/>
        </authorList>
    </citation>
    <scope>NUCLEOTIDE SEQUENCE [LARGE SCALE GENOMIC DNA]</scope>
    <source>
        <strain evidence="21">ITV01</strain>
    </source>
</reference>
<dbReference type="GO" id="GO:0005524">
    <property type="term" value="F:ATP binding"/>
    <property type="evidence" value="ECO:0007669"/>
    <property type="project" value="UniProtKB-KW"/>
</dbReference>
<evidence type="ECO:0000256" key="10">
    <source>
        <dbReference type="ARBA" id="ARBA00022777"/>
    </source>
</evidence>
<comment type="subunit">
    <text evidence="15">Tetramer consisting of 2 isoforms Alpha (catalytic and regulation) and of a homodimer of 2 isoforms Beta (regulation).</text>
</comment>
<comment type="pathway">
    <text evidence="2 18">Amino-acid biosynthesis; L-lysine biosynthesis via DAP pathway; (S)-tetrahydrodipicolinate from L-aspartate: step 1/4.</text>
</comment>
<feature type="binding site" evidence="16">
    <location>
        <position position="46"/>
    </location>
    <ligand>
        <name>substrate</name>
    </ligand>
</feature>
<dbReference type="GO" id="GO:0009089">
    <property type="term" value="P:lysine biosynthetic process via diaminopimelate"/>
    <property type="evidence" value="ECO:0007669"/>
    <property type="project" value="UniProtKB-UniPathway"/>
</dbReference>
<comment type="pathway">
    <text evidence="3 18">Amino-acid biosynthesis; L-methionine biosynthesis via de novo pathway; L-homoserine from L-aspartate: step 1/3.</text>
</comment>
<evidence type="ECO:0000256" key="13">
    <source>
        <dbReference type="ARBA" id="ARBA00023154"/>
    </source>
</evidence>
<sequence>MLFVKKFGGTSVGTTERINAVADRVLKTVRAGHACAVVVSAMGHTTDELVRLAEAISSQPNRREMDALLATGEQVTTALLAMALHERGVVAESFTGWQAGIKTEATHGSARIEEIETAPLRALLDRGGVPVIAGFQGIAGTAITTLGRGGSDTTAVSVAAALRADYCEIYTDVTGVYTADPRRVRSARKLEHLRYDEMLELANLGSQVLHPRAVETAKRHGIRLVVRSSFDETEGTVVGDMLMEGARVVTGVACEKEVARIALVGMPKSGKQLADVFGALASEHVNVDVIVQSIVRQGEVDVSFTVAESELTHALAICSSLAEKTRHHSIVQERGLSKISIVGAGMISNPGVAARMFEALERAGVDVLMVSTSEIKVSCVIAQDYLDAAMRAVHDAFHLGEEGVHAHS</sequence>
<dbReference type="UniPathway" id="UPA00050">
    <property type="reaction ID" value="UER00461"/>
</dbReference>
<dbReference type="CDD" id="cd04261">
    <property type="entry name" value="AAK_AKii-LysC-BS"/>
    <property type="match status" value="1"/>
</dbReference>
<dbReference type="InterPro" id="IPR002912">
    <property type="entry name" value="ACT_dom"/>
</dbReference>
<dbReference type="GO" id="GO:0009090">
    <property type="term" value="P:homoserine biosynthetic process"/>
    <property type="evidence" value="ECO:0007669"/>
    <property type="project" value="TreeGrafter"/>
</dbReference>
<dbReference type="Proteomes" id="UP000053557">
    <property type="component" value="Unassembled WGS sequence"/>
</dbReference>
<dbReference type="CDD" id="cd04913">
    <property type="entry name" value="ACT_AKii-LysC-BS-like_1"/>
    <property type="match status" value="1"/>
</dbReference>
<dbReference type="PANTHER" id="PTHR21499">
    <property type="entry name" value="ASPARTATE KINASE"/>
    <property type="match status" value="1"/>
</dbReference>
<evidence type="ECO:0000256" key="11">
    <source>
        <dbReference type="ARBA" id="ARBA00022840"/>
    </source>
</evidence>
<keyword evidence="11 16" id="KW-0067">ATP-binding</keyword>
<dbReference type="Pfam" id="PF22468">
    <property type="entry name" value="ACT_9"/>
    <property type="match status" value="2"/>
</dbReference>
<dbReference type="InterPro" id="IPR001048">
    <property type="entry name" value="Asp/Glu/Uridylate_kinase"/>
</dbReference>
<dbReference type="GO" id="GO:0005829">
    <property type="term" value="C:cytosol"/>
    <property type="evidence" value="ECO:0007669"/>
    <property type="project" value="TreeGrafter"/>
</dbReference>
<organism evidence="20 21">
    <name type="scientific">Ferroacidibacillus organovorans</name>
    <dbReference type="NCBI Taxonomy" id="1765683"/>
    <lineage>
        <taxon>Bacteria</taxon>
        <taxon>Bacillati</taxon>
        <taxon>Bacillota</taxon>
        <taxon>Bacilli</taxon>
        <taxon>Bacillales</taxon>
        <taxon>Alicyclobacillaceae</taxon>
        <taxon>Ferroacidibacillus</taxon>
    </lineage>
</organism>
<dbReference type="InterPro" id="IPR041740">
    <property type="entry name" value="AKii-LysC-BS"/>
</dbReference>
<gene>
    <name evidence="20" type="ORF">ATW55_12250</name>
</gene>
<evidence type="ECO:0000313" key="20">
    <source>
        <dbReference type="EMBL" id="KUO97080.1"/>
    </source>
</evidence>
<dbReference type="NCBIfam" id="NF005154">
    <property type="entry name" value="PRK06635.1-2"/>
    <property type="match status" value="1"/>
</dbReference>
<evidence type="ECO:0000256" key="1">
    <source>
        <dbReference type="ARBA" id="ARBA00003121"/>
    </source>
</evidence>
<keyword evidence="7 17" id="KW-0808">Transferase</keyword>
<dbReference type="PIRSF" id="PIRSF000726">
    <property type="entry name" value="Asp_kin"/>
    <property type="match status" value="1"/>
</dbReference>
<dbReference type="RefSeq" id="WP_067711476.1">
    <property type="nucleotide sequence ID" value="NZ_LPVJ01000006.1"/>
</dbReference>
<dbReference type="FunFam" id="3.40.1160.10:FF:000002">
    <property type="entry name" value="Aspartokinase"/>
    <property type="match status" value="1"/>
</dbReference>
<evidence type="ECO:0000256" key="12">
    <source>
        <dbReference type="ARBA" id="ARBA00022915"/>
    </source>
</evidence>
<dbReference type="UniPathway" id="UPA00034">
    <property type="reaction ID" value="UER00015"/>
</dbReference>
<keyword evidence="10 17" id="KW-0418">Kinase</keyword>
<dbReference type="InterPro" id="IPR018042">
    <property type="entry name" value="Aspartate_kinase_CS"/>
</dbReference>
<evidence type="ECO:0000256" key="7">
    <source>
        <dbReference type="ARBA" id="ARBA00022679"/>
    </source>
</evidence>
<dbReference type="AlphaFoldDB" id="A0A101XT90"/>
<name>A0A101XT90_9BACL</name>
<dbReference type="SUPFAM" id="SSF55021">
    <property type="entry name" value="ACT-like"/>
    <property type="match status" value="2"/>
</dbReference>
<dbReference type="InterPro" id="IPR001341">
    <property type="entry name" value="Asp_kinase"/>
</dbReference>
<dbReference type="UniPathway" id="UPA00051">
    <property type="reaction ID" value="UER00462"/>
</dbReference>
<accession>A0A101XT90</accession>
<dbReference type="InterPro" id="IPR036393">
    <property type="entry name" value="AceGlu_kinase-like_sf"/>
</dbReference>
<comment type="similarity">
    <text evidence="5 17">Belongs to the aspartokinase family.</text>
</comment>
<dbReference type="EC" id="2.7.2.4" evidence="17"/>
<keyword evidence="13" id="KW-0457">Lysine biosynthesis</keyword>
<dbReference type="NCBIfam" id="TIGR00657">
    <property type="entry name" value="asp_kinases"/>
    <property type="match status" value="1"/>
</dbReference>
<feature type="domain" description="ACT" evidence="19">
    <location>
        <begin position="261"/>
        <end position="335"/>
    </location>
</feature>
<evidence type="ECO:0000256" key="14">
    <source>
        <dbReference type="ARBA" id="ARBA00047872"/>
    </source>
</evidence>
<comment type="catalytic activity">
    <reaction evidence="14 17">
        <text>L-aspartate + ATP = 4-phospho-L-aspartate + ADP</text>
        <dbReference type="Rhea" id="RHEA:23776"/>
        <dbReference type="ChEBI" id="CHEBI:29991"/>
        <dbReference type="ChEBI" id="CHEBI:30616"/>
        <dbReference type="ChEBI" id="CHEBI:57535"/>
        <dbReference type="ChEBI" id="CHEBI:456216"/>
        <dbReference type="EC" id="2.7.2.4"/>
    </reaction>
</comment>
<keyword evidence="12" id="KW-0220">Diaminopimelate biosynthesis</keyword>
<proteinExistence type="inferred from homology"/>
<dbReference type="OrthoDB" id="9799110at2"/>
<evidence type="ECO:0000256" key="2">
    <source>
        <dbReference type="ARBA" id="ARBA00004766"/>
    </source>
</evidence>
<evidence type="ECO:0000256" key="5">
    <source>
        <dbReference type="ARBA" id="ARBA00010122"/>
    </source>
</evidence>
<dbReference type="SUPFAM" id="SSF53633">
    <property type="entry name" value="Carbamate kinase-like"/>
    <property type="match status" value="1"/>
</dbReference>
<dbReference type="Pfam" id="PF00696">
    <property type="entry name" value="AA_kinase"/>
    <property type="match status" value="1"/>
</dbReference>
<evidence type="ECO:0000256" key="15">
    <source>
        <dbReference type="ARBA" id="ARBA00063835"/>
    </source>
</evidence>
<keyword evidence="6 18" id="KW-0028">Amino-acid biosynthesis</keyword>
<feature type="binding site" evidence="16">
    <location>
        <begin position="171"/>
        <end position="172"/>
    </location>
    <ligand>
        <name>ATP</name>
        <dbReference type="ChEBI" id="CHEBI:30616"/>
    </ligand>
</feature>
<comment type="function">
    <text evidence="1">Catalyzes the phosphorylation of the beta-carboxyl group of aspartic acid with ATP to yield 4-phospho-L-aspartate, which is involved in the branched biosynthetic pathway leading to the biosynthesis of amino acids threonine, isoleucine and methionine.</text>
</comment>
<dbReference type="GO" id="GO:0019877">
    <property type="term" value="P:diaminopimelate biosynthetic process"/>
    <property type="evidence" value="ECO:0007669"/>
    <property type="project" value="UniProtKB-KW"/>
</dbReference>
<evidence type="ECO:0000256" key="4">
    <source>
        <dbReference type="ARBA" id="ARBA00005139"/>
    </source>
</evidence>
<evidence type="ECO:0000256" key="3">
    <source>
        <dbReference type="ARBA" id="ARBA00004986"/>
    </source>
</evidence>
<evidence type="ECO:0000256" key="16">
    <source>
        <dbReference type="PIRSR" id="PIRSR000726-1"/>
    </source>
</evidence>
<feature type="binding site" evidence="16">
    <location>
        <position position="73"/>
    </location>
    <ligand>
        <name>substrate</name>
    </ligand>
</feature>
<feature type="domain" description="ACT" evidence="19">
    <location>
        <begin position="341"/>
        <end position="408"/>
    </location>
</feature>
<comment type="pathway">
    <text evidence="4 18">Amino-acid biosynthesis; L-threonine biosynthesis; L-threonine from L-aspartate: step 1/5.</text>
</comment>
<dbReference type="InterPro" id="IPR054352">
    <property type="entry name" value="ACT_Aspartokinase"/>
</dbReference>
<dbReference type="NCBIfam" id="TIGR00656">
    <property type="entry name" value="asp_kin_monofn"/>
    <property type="match status" value="1"/>
</dbReference>
<dbReference type="Gene3D" id="3.40.1160.10">
    <property type="entry name" value="Acetylglutamate kinase-like"/>
    <property type="match status" value="1"/>
</dbReference>
<evidence type="ECO:0000256" key="9">
    <source>
        <dbReference type="ARBA" id="ARBA00022741"/>
    </source>
</evidence>
<evidence type="ECO:0000256" key="6">
    <source>
        <dbReference type="ARBA" id="ARBA00022605"/>
    </source>
</evidence>
<dbReference type="InterPro" id="IPR005260">
    <property type="entry name" value="Asp_kin_monofn"/>
</dbReference>
<evidence type="ECO:0000256" key="8">
    <source>
        <dbReference type="ARBA" id="ARBA00022737"/>
    </source>
</evidence>
<protein>
    <recommendedName>
        <fullName evidence="17">Aspartokinase</fullName>
        <ecNumber evidence="17">2.7.2.4</ecNumber>
    </recommendedName>
</protein>
<dbReference type="Gene3D" id="3.30.2130.10">
    <property type="entry name" value="VC0802-like"/>
    <property type="match status" value="1"/>
</dbReference>
<dbReference type="CDD" id="cd04923">
    <property type="entry name" value="ACT_AK-LysC-DapG-like_2"/>
    <property type="match status" value="1"/>
</dbReference>